<evidence type="ECO:0000313" key="3">
    <source>
        <dbReference type="EMBL" id="MBT1173810.1"/>
    </source>
</evidence>
<proteinExistence type="predicted"/>
<name>A0ABS5USJ9_9BIFI</name>
<dbReference type="Proteomes" id="UP000773064">
    <property type="component" value="Unassembled WGS sequence"/>
</dbReference>
<sequence length="245" mass="26958">MTSRQRSSGLEHAGARTSAETGWSQRDGETGWSHDAHRSQIISVNPKETRLHGAEEPRIFTENKRGYIEPTAPPTGPTERFRDPRALVEHVNPHFGEGPEYSNNCADCARAFESSWRGYGVEAAGRRGELTHVTEQWAHETYAPTDPDALYRQLREAGPGASAIVVTHWDTPGGSSGGHAYNVVNHEGRILVADAQRHEVLDYSPATIMPLLEGQTITSQRAMAWNAGGERIDVRDPDETRGAAR</sequence>
<protein>
    <recommendedName>
        <fullName evidence="2">Tox-PL domain-containing protein</fullName>
    </recommendedName>
</protein>
<reference evidence="3 4" key="1">
    <citation type="journal article" date="2021" name="Environ. Microbiol.">
        <title>Genetic insights into the dark matter of the mammalian gut microbiota through targeted genome reconstruction.</title>
        <authorList>
            <person name="Lugli G.A."/>
            <person name="Alessandri G."/>
            <person name="Milani C."/>
            <person name="Viappiani A."/>
            <person name="Fontana F."/>
            <person name="Tarracchini C."/>
            <person name="Mancabelli L."/>
            <person name="Argentini C."/>
            <person name="Ruiz L."/>
            <person name="Margolles A."/>
            <person name="van Sinderen D."/>
            <person name="Turroni F."/>
            <person name="Ventura M."/>
        </authorList>
    </citation>
    <scope>NUCLEOTIDE SEQUENCE [LARGE SCALE GENOMIC DNA]</scope>
    <source>
        <strain evidence="3 4">MA2</strain>
    </source>
</reference>
<gene>
    <name evidence="3" type="ORF">JS528_10790</name>
</gene>
<dbReference type="EMBL" id="JAFEJS010000015">
    <property type="protein sequence ID" value="MBT1173810.1"/>
    <property type="molecule type" value="Genomic_DNA"/>
</dbReference>
<evidence type="ECO:0000313" key="4">
    <source>
        <dbReference type="Proteomes" id="UP000773064"/>
    </source>
</evidence>
<keyword evidence="4" id="KW-1185">Reference proteome</keyword>
<dbReference type="Pfam" id="PF15644">
    <property type="entry name" value="Gln_amidase"/>
    <property type="match status" value="1"/>
</dbReference>
<dbReference type="InterPro" id="IPR028908">
    <property type="entry name" value="Tox-PL_dom"/>
</dbReference>
<dbReference type="RefSeq" id="WP_214359043.1">
    <property type="nucleotide sequence ID" value="NZ_JAFEJS010000015.1"/>
</dbReference>
<comment type="caution">
    <text evidence="3">The sequence shown here is derived from an EMBL/GenBank/DDBJ whole genome shotgun (WGS) entry which is preliminary data.</text>
</comment>
<feature type="region of interest" description="Disordered" evidence="1">
    <location>
        <begin position="1"/>
        <end position="54"/>
    </location>
</feature>
<organism evidence="3 4">
    <name type="scientific">Bifidobacterium santillanense</name>
    <dbReference type="NCBI Taxonomy" id="2809028"/>
    <lineage>
        <taxon>Bacteria</taxon>
        <taxon>Bacillati</taxon>
        <taxon>Actinomycetota</taxon>
        <taxon>Actinomycetes</taxon>
        <taxon>Bifidobacteriales</taxon>
        <taxon>Bifidobacteriaceae</taxon>
        <taxon>Bifidobacterium</taxon>
    </lineage>
</organism>
<feature type="compositionally biased region" description="Basic and acidic residues" evidence="1">
    <location>
        <begin position="26"/>
        <end position="38"/>
    </location>
</feature>
<evidence type="ECO:0000259" key="2">
    <source>
        <dbReference type="Pfam" id="PF15644"/>
    </source>
</evidence>
<feature type="domain" description="Tox-PL" evidence="2">
    <location>
        <begin position="103"/>
        <end position="197"/>
    </location>
</feature>
<evidence type="ECO:0000256" key="1">
    <source>
        <dbReference type="SAM" id="MobiDB-lite"/>
    </source>
</evidence>
<accession>A0ABS5USJ9</accession>